<keyword evidence="2" id="KW-1185">Reference proteome</keyword>
<accession>U5EAJ1</accession>
<evidence type="ECO:0000313" key="1">
    <source>
        <dbReference type="EMBL" id="GAD84380.1"/>
    </source>
</evidence>
<dbReference type="EMBL" id="BAFO02000023">
    <property type="protein sequence ID" value="GAD84380.1"/>
    <property type="molecule type" value="Genomic_DNA"/>
</dbReference>
<gene>
    <name evidence="1" type="ORF">NCAST_23_01380</name>
</gene>
<protein>
    <submittedName>
        <fullName evidence="1">Uncharacterized protein</fullName>
    </submittedName>
</protein>
<sequence length="176" mass="19829">MAELESLVTYVIRSVNGVINDRAHVVSDIKPCLRSIACHSVFDSLRTVADSQKVWSSRQLVTTLESSTDILELPVTYGTAQPPLDGRTLTPGHFIRIWSIYGLDGTWYPTISCAMTLTKLSGARNDLAHGNEPFNIIFSQPGLDVKSIERYMDEMCMLYIHFSNSFVDYIENSRYI</sequence>
<organism evidence="1 2">
    <name type="scientific">Nocardia asteroides NBRC 15531</name>
    <dbReference type="NCBI Taxonomy" id="1110697"/>
    <lineage>
        <taxon>Bacteria</taxon>
        <taxon>Bacillati</taxon>
        <taxon>Actinomycetota</taxon>
        <taxon>Actinomycetes</taxon>
        <taxon>Mycobacteriales</taxon>
        <taxon>Nocardiaceae</taxon>
        <taxon>Nocardia</taxon>
    </lineage>
</organism>
<proteinExistence type="predicted"/>
<evidence type="ECO:0000313" key="2">
    <source>
        <dbReference type="Proteomes" id="UP000017048"/>
    </source>
</evidence>
<dbReference type="Proteomes" id="UP000017048">
    <property type="component" value="Unassembled WGS sequence"/>
</dbReference>
<name>U5EAJ1_NOCAS</name>
<dbReference type="AlphaFoldDB" id="U5EAJ1"/>
<dbReference type="eggNOG" id="ENOG5030VUX">
    <property type="taxonomic scope" value="Bacteria"/>
</dbReference>
<reference evidence="1 2" key="1">
    <citation type="journal article" date="2014" name="BMC Genomics">
        <title>Genome based analysis of type-I polyketide synthase and nonribosomal peptide synthetase gene clusters in seven strains of five representative Nocardia species.</title>
        <authorList>
            <person name="Komaki H."/>
            <person name="Ichikawa N."/>
            <person name="Hosoyama A."/>
            <person name="Takahashi-Nakaguchi A."/>
            <person name="Matsuzawa T."/>
            <person name="Suzuki K."/>
            <person name="Fujita N."/>
            <person name="Gonoi T."/>
        </authorList>
    </citation>
    <scope>NUCLEOTIDE SEQUENCE [LARGE SCALE GENOMIC DNA]</scope>
    <source>
        <strain evidence="1 2">NBRC 15531</strain>
    </source>
</reference>
<comment type="caution">
    <text evidence="1">The sequence shown here is derived from an EMBL/GenBank/DDBJ whole genome shotgun (WGS) entry which is preliminary data.</text>
</comment>